<accession>A0ABQ7JVR9</accession>
<sequence length="86" mass="9450">MAKEAAKEVIKAEKVESAVYRPLSNNNGNILKTLGVGLAGLTNKLQHNSRTPHRCKRCIDTVKVVEGFTHIWPGVAFSLQLSDSDF</sequence>
<organism evidence="1 2">
    <name type="scientific">Linnemannia gamsii</name>
    <dbReference type="NCBI Taxonomy" id="64522"/>
    <lineage>
        <taxon>Eukaryota</taxon>
        <taxon>Fungi</taxon>
        <taxon>Fungi incertae sedis</taxon>
        <taxon>Mucoromycota</taxon>
        <taxon>Mortierellomycotina</taxon>
        <taxon>Mortierellomycetes</taxon>
        <taxon>Mortierellales</taxon>
        <taxon>Mortierellaceae</taxon>
        <taxon>Linnemannia</taxon>
    </lineage>
</organism>
<proteinExistence type="predicted"/>
<comment type="caution">
    <text evidence="1">The sequence shown here is derived from an EMBL/GenBank/DDBJ whole genome shotgun (WGS) entry which is preliminary data.</text>
</comment>
<gene>
    <name evidence="1" type="ORF">BGZ96_009786</name>
</gene>
<evidence type="ECO:0000313" key="2">
    <source>
        <dbReference type="Proteomes" id="UP001194696"/>
    </source>
</evidence>
<protein>
    <submittedName>
        <fullName evidence="1">Uncharacterized protein</fullName>
    </submittedName>
</protein>
<evidence type="ECO:0000313" key="1">
    <source>
        <dbReference type="EMBL" id="KAG0286047.1"/>
    </source>
</evidence>
<reference evidence="1 2" key="1">
    <citation type="journal article" date="2020" name="Fungal Divers.">
        <title>Resolving the Mortierellaceae phylogeny through synthesis of multi-gene phylogenetics and phylogenomics.</title>
        <authorList>
            <person name="Vandepol N."/>
            <person name="Liber J."/>
            <person name="Desiro A."/>
            <person name="Na H."/>
            <person name="Kennedy M."/>
            <person name="Barry K."/>
            <person name="Grigoriev I.V."/>
            <person name="Miller A.N."/>
            <person name="O'Donnell K."/>
            <person name="Stajich J.E."/>
            <person name="Bonito G."/>
        </authorList>
    </citation>
    <scope>NUCLEOTIDE SEQUENCE [LARGE SCALE GENOMIC DNA]</scope>
    <source>
        <strain evidence="1 2">AD045</strain>
    </source>
</reference>
<dbReference type="EMBL" id="JAAAIM010000607">
    <property type="protein sequence ID" value="KAG0286047.1"/>
    <property type="molecule type" value="Genomic_DNA"/>
</dbReference>
<keyword evidence="2" id="KW-1185">Reference proteome</keyword>
<name>A0ABQ7JVR9_9FUNG</name>
<dbReference type="Proteomes" id="UP001194696">
    <property type="component" value="Unassembled WGS sequence"/>
</dbReference>